<gene>
    <name evidence="6" type="primary">BBXB10</name>
    <name evidence="6" type="ORF">Bhyg_06193</name>
</gene>
<keyword evidence="7" id="KW-1185">Reference proteome</keyword>
<keyword evidence="3 4" id="KW-0732">Signal</keyword>
<organism evidence="6 7">
    <name type="scientific">Pseudolycoriella hygida</name>
    <dbReference type="NCBI Taxonomy" id="35572"/>
    <lineage>
        <taxon>Eukaryota</taxon>
        <taxon>Metazoa</taxon>
        <taxon>Ecdysozoa</taxon>
        <taxon>Arthropoda</taxon>
        <taxon>Hexapoda</taxon>
        <taxon>Insecta</taxon>
        <taxon>Pterygota</taxon>
        <taxon>Neoptera</taxon>
        <taxon>Endopterygota</taxon>
        <taxon>Diptera</taxon>
        <taxon>Nematocera</taxon>
        <taxon>Sciaroidea</taxon>
        <taxon>Sciaridae</taxon>
        <taxon>Pseudolycoriella</taxon>
    </lineage>
</organism>
<dbReference type="InterPro" id="IPR036438">
    <property type="entry name" value="Insulin-like_sf"/>
</dbReference>
<accession>A0A9Q0N0C1</accession>
<evidence type="ECO:0000256" key="2">
    <source>
        <dbReference type="ARBA" id="ARBA00022685"/>
    </source>
</evidence>
<dbReference type="AlphaFoldDB" id="A0A9Q0N0C1"/>
<evidence type="ECO:0000256" key="3">
    <source>
        <dbReference type="ARBA" id="ARBA00022729"/>
    </source>
</evidence>
<dbReference type="OrthoDB" id="10019596at2759"/>
<evidence type="ECO:0000256" key="4">
    <source>
        <dbReference type="SAM" id="SignalP"/>
    </source>
</evidence>
<keyword evidence="2" id="KW-0165">Cleavage on pair of basic residues</keyword>
<feature type="chain" id="PRO_5040405657" evidence="4">
    <location>
        <begin position="25"/>
        <end position="98"/>
    </location>
</feature>
<name>A0A9Q0N0C1_9DIPT</name>
<comment type="similarity">
    <text evidence="1">Belongs to the insulin family.</text>
</comment>
<feature type="signal peptide" evidence="4">
    <location>
        <begin position="1"/>
        <end position="24"/>
    </location>
</feature>
<dbReference type="PROSITE" id="PS00262">
    <property type="entry name" value="INSULIN"/>
    <property type="match status" value="1"/>
</dbReference>
<comment type="caution">
    <text evidence="6">The sequence shown here is derived from an EMBL/GenBank/DDBJ whole genome shotgun (WGS) entry which is preliminary data.</text>
</comment>
<evidence type="ECO:0000256" key="1">
    <source>
        <dbReference type="ARBA" id="ARBA00009034"/>
    </source>
</evidence>
<proteinExistence type="inferred from homology"/>
<evidence type="ECO:0000259" key="5">
    <source>
        <dbReference type="SMART" id="SM00078"/>
    </source>
</evidence>
<protein>
    <submittedName>
        <fullName evidence="6">Bombyxin B-10</fullName>
    </submittedName>
</protein>
<dbReference type="InterPro" id="IPR022353">
    <property type="entry name" value="Insulin_CS"/>
</dbReference>
<feature type="domain" description="Insulin-like" evidence="5">
    <location>
        <begin position="29"/>
        <end position="80"/>
    </location>
</feature>
<dbReference type="GO" id="GO:0005576">
    <property type="term" value="C:extracellular region"/>
    <property type="evidence" value="ECO:0007669"/>
    <property type="project" value="InterPro"/>
</dbReference>
<dbReference type="InterPro" id="IPR016179">
    <property type="entry name" value="Insulin-like"/>
</dbReference>
<dbReference type="SUPFAM" id="SSF56994">
    <property type="entry name" value="Insulin-like"/>
    <property type="match status" value="1"/>
</dbReference>
<sequence>MGSYDKKTLLIFSVIICLFTSATCDPTKVRSCGSDLIIRVAKICLKRGGYNHLDYMRRKRNIIAECCTNPCPDNQLYPYCSRGEPEQPDDDVKVDIVY</sequence>
<dbReference type="GO" id="GO:0005179">
    <property type="term" value="F:hormone activity"/>
    <property type="evidence" value="ECO:0007669"/>
    <property type="project" value="InterPro"/>
</dbReference>
<evidence type="ECO:0000313" key="6">
    <source>
        <dbReference type="EMBL" id="KAJ6641258.1"/>
    </source>
</evidence>
<evidence type="ECO:0000313" key="7">
    <source>
        <dbReference type="Proteomes" id="UP001151699"/>
    </source>
</evidence>
<reference evidence="6" key="1">
    <citation type="submission" date="2022-07" db="EMBL/GenBank/DDBJ databases">
        <authorList>
            <person name="Trinca V."/>
            <person name="Uliana J.V.C."/>
            <person name="Torres T.T."/>
            <person name="Ward R.J."/>
            <person name="Monesi N."/>
        </authorList>
    </citation>
    <scope>NUCLEOTIDE SEQUENCE</scope>
    <source>
        <strain evidence="6">HSMRA1968</strain>
        <tissue evidence="6">Whole embryos</tissue>
    </source>
</reference>
<dbReference type="Proteomes" id="UP001151699">
    <property type="component" value="Chromosome B"/>
</dbReference>
<dbReference type="SMART" id="SM00078">
    <property type="entry name" value="IlGF"/>
    <property type="match status" value="1"/>
</dbReference>
<dbReference type="Gene3D" id="1.10.100.10">
    <property type="entry name" value="Insulin-like"/>
    <property type="match status" value="1"/>
</dbReference>
<dbReference type="EMBL" id="WJQU01000002">
    <property type="protein sequence ID" value="KAJ6641258.1"/>
    <property type="molecule type" value="Genomic_DNA"/>
</dbReference>